<keyword evidence="3" id="KW-1185">Reference proteome</keyword>
<feature type="compositionally biased region" description="Low complexity" evidence="1">
    <location>
        <begin position="162"/>
        <end position="173"/>
    </location>
</feature>
<dbReference type="Proteomes" id="UP001589838">
    <property type="component" value="Unassembled WGS sequence"/>
</dbReference>
<comment type="caution">
    <text evidence="2">The sequence shown here is derived from an EMBL/GenBank/DDBJ whole genome shotgun (WGS) entry which is preliminary data.</text>
</comment>
<evidence type="ECO:0000313" key="3">
    <source>
        <dbReference type="Proteomes" id="UP001589838"/>
    </source>
</evidence>
<organism evidence="2 3">
    <name type="scientific">Halalkalibacter kiskunsagensis</name>
    <dbReference type="NCBI Taxonomy" id="1548599"/>
    <lineage>
        <taxon>Bacteria</taxon>
        <taxon>Bacillati</taxon>
        <taxon>Bacillota</taxon>
        <taxon>Bacilli</taxon>
        <taxon>Bacillales</taxon>
        <taxon>Bacillaceae</taxon>
        <taxon>Halalkalibacter</taxon>
    </lineage>
</organism>
<feature type="region of interest" description="Disordered" evidence="1">
    <location>
        <begin position="156"/>
        <end position="176"/>
    </location>
</feature>
<accession>A0ABV6KJJ7</accession>
<dbReference type="InterPro" id="IPR025571">
    <property type="entry name" value="YqfQ"/>
</dbReference>
<reference evidence="2 3" key="1">
    <citation type="submission" date="2024-09" db="EMBL/GenBank/DDBJ databases">
        <authorList>
            <person name="Sun Q."/>
            <person name="Mori K."/>
        </authorList>
    </citation>
    <scope>NUCLEOTIDE SEQUENCE [LARGE SCALE GENOMIC DNA]</scope>
    <source>
        <strain evidence="2 3">NCAIM B.02610</strain>
    </source>
</reference>
<proteinExistence type="predicted"/>
<dbReference type="Pfam" id="PF14181">
    <property type="entry name" value="YqfQ"/>
    <property type="match status" value="1"/>
</dbReference>
<dbReference type="RefSeq" id="WP_335961961.1">
    <property type="nucleotide sequence ID" value="NZ_JAXBLX010000022.1"/>
</dbReference>
<gene>
    <name evidence="2" type="primary">vrrA</name>
    <name evidence="2" type="ORF">ACFFHM_24025</name>
</gene>
<evidence type="ECO:0000256" key="1">
    <source>
        <dbReference type="SAM" id="MobiDB-lite"/>
    </source>
</evidence>
<dbReference type="EMBL" id="JBHLUX010000094">
    <property type="protein sequence ID" value="MFC0473493.1"/>
    <property type="molecule type" value="Genomic_DNA"/>
</dbReference>
<sequence>MQQFFGPPFGSIPMQPPVPMQGGFMPQATSMMTQAGSPAFHPMAGAGTQALRGGGLLSRLFGLGGGSAQATGSSFMGGVPTAATSGGLNFTTILTNAQRVLGLTQQVVPMIQQYGPLIRNAPTIWRIMRSNDSTEGANLEPTDSIEPSSMAIQDENENINMSSNVSEKSPSSKSKIEATFLKPKTIQGIPAPKLYI</sequence>
<protein>
    <submittedName>
        <fullName evidence="2">VrrA/YqfQ family protein</fullName>
    </submittedName>
</protein>
<evidence type="ECO:0000313" key="2">
    <source>
        <dbReference type="EMBL" id="MFC0473493.1"/>
    </source>
</evidence>
<name>A0ABV6KJJ7_9BACI</name>